<gene>
    <name evidence="1" type="ORF">E3202_06475</name>
</gene>
<proteinExistence type="predicted"/>
<dbReference type="RefSeq" id="WP_165600817.1">
    <property type="nucleotide sequence ID" value="NZ_SORZ01000002.1"/>
</dbReference>
<dbReference type="Pfam" id="PF07313">
    <property type="entry name" value="AmiA-like"/>
    <property type="match status" value="1"/>
</dbReference>
<dbReference type="EMBL" id="SORZ01000002">
    <property type="protein sequence ID" value="TPW34165.1"/>
    <property type="molecule type" value="Genomic_DNA"/>
</dbReference>
<organism evidence="1 2">
    <name type="scientific">Oecophyllibacter saccharovorans</name>
    <dbReference type="NCBI Taxonomy" id="2558360"/>
    <lineage>
        <taxon>Bacteria</taxon>
        <taxon>Pseudomonadati</taxon>
        <taxon>Pseudomonadota</taxon>
        <taxon>Alphaproteobacteria</taxon>
        <taxon>Acetobacterales</taxon>
        <taxon>Acetobacteraceae</taxon>
        <taxon>Oecophyllibacter</taxon>
    </lineage>
</organism>
<sequence length="239" mass="26801">MTPHNRELVQSLLDLPQKSGTRRRLEAISAALLGTPYGANGLGGGPGKPEVLTVDLTRVDCLSYLEYVTALTFAQDMQSFLHWLVQIRYFNEIVSWPTRRHFFSDWLHPAPRLADSVSRHLSPDCHFTIKALNRRENGTLWLADVPVFLQQVDWLPVSALTPNVLGELKTGDLLGSYTPQAGLDVTHTGFAIVTEKGVLFRNASSLPAHRCVSDTPLDAYMHMRKRFGLVVLRLRQLTD</sequence>
<dbReference type="InterPro" id="IPR038765">
    <property type="entry name" value="Papain-like_cys_pep_sf"/>
</dbReference>
<evidence type="ECO:0000313" key="1">
    <source>
        <dbReference type="EMBL" id="TPW34165.1"/>
    </source>
</evidence>
<accession>A0A506ULH1</accession>
<dbReference type="AlphaFoldDB" id="A0A506ULH1"/>
<dbReference type="SUPFAM" id="SSF54001">
    <property type="entry name" value="Cysteine proteinases"/>
    <property type="match status" value="1"/>
</dbReference>
<evidence type="ECO:0000313" key="2">
    <source>
        <dbReference type="Proteomes" id="UP000315037"/>
    </source>
</evidence>
<reference evidence="1 2" key="1">
    <citation type="submission" date="2019-03" db="EMBL/GenBank/DDBJ databases">
        <title>The complete genome sequence of Neokomagataea sp. Jb2 NBRC113641.</title>
        <authorList>
            <person name="Chua K.-O."/>
            <person name="Chan K.-G."/>
            <person name="See-Too W.-S."/>
        </authorList>
    </citation>
    <scope>NUCLEOTIDE SEQUENCE [LARGE SCALE GENOMIC DNA]</scope>
    <source>
        <strain evidence="1 2">Jb2</strain>
    </source>
</reference>
<name>A0A506ULH1_9PROT</name>
<comment type="caution">
    <text evidence="1">The sequence shown here is derived from an EMBL/GenBank/DDBJ whole genome shotgun (WGS) entry which is preliminary data.</text>
</comment>
<dbReference type="InterPro" id="IPR010846">
    <property type="entry name" value="AmiA-like"/>
</dbReference>
<dbReference type="Proteomes" id="UP000315037">
    <property type="component" value="Unassembled WGS sequence"/>
</dbReference>
<protein>
    <submittedName>
        <fullName evidence="1">DUF1460 domain-containing protein</fullName>
    </submittedName>
</protein>
<keyword evidence="2" id="KW-1185">Reference proteome</keyword>
<dbReference type="Gene3D" id="2.30.260.10">
    <property type="entry name" value="putative xylanase like domain"/>
    <property type="match status" value="1"/>
</dbReference>
<dbReference type="Gene3D" id="1.10.3670.10">
    <property type="entry name" value="Putative xylanase like domain"/>
    <property type="match status" value="1"/>
</dbReference>